<dbReference type="AlphaFoldDB" id="A0A9X3RCC6"/>
<gene>
    <name evidence="2" type="ORF">M9R32_02235</name>
</gene>
<protein>
    <submittedName>
        <fullName evidence="2">Uncharacterized protein</fullName>
    </submittedName>
</protein>
<dbReference type="RefSeq" id="WP_269925125.1">
    <property type="nucleotide sequence ID" value="NZ_JAMKBJ010000002.1"/>
</dbReference>
<reference evidence="2" key="1">
    <citation type="submission" date="2022-05" db="EMBL/GenBank/DDBJ databases">
        <authorList>
            <person name="Colautti A."/>
            <person name="Iacumin L."/>
        </authorList>
    </citation>
    <scope>NUCLEOTIDE SEQUENCE</scope>
    <source>
        <strain evidence="2">SK 55</strain>
    </source>
</reference>
<feature type="region of interest" description="Disordered" evidence="1">
    <location>
        <begin position="1"/>
        <end position="29"/>
    </location>
</feature>
<keyword evidence="3" id="KW-1185">Reference proteome</keyword>
<dbReference type="EMBL" id="JAMKBJ010000002">
    <property type="protein sequence ID" value="MCZ8536009.1"/>
    <property type="molecule type" value="Genomic_DNA"/>
</dbReference>
<name>A0A9X3RCC6_9BACL</name>
<evidence type="ECO:0000313" key="2">
    <source>
        <dbReference type="EMBL" id="MCZ8536009.1"/>
    </source>
</evidence>
<organism evidence="2 3">
    <name type="scientific">Paenisporosarcina quisquiliarum</name>
    <dbReference type="NCBI Taxonomy" id="365346"/>
    <lineage>
        <taxon>Bacteria</taxon>
        <taxon>Bacillati</taxon>
        <taxon>Bacillota</taxon>
        <taxon>Bacilli</taxon>
        <taxon>Bacillales</taxon>
        <taxon>Caryophanaceae</taxon>
        <taxon>Paenisporosarcina</taxon>
    </lineage>
</organism>
<sequence length="92" mass="10220">MGRDDNKSTSNNKNSLPQTPKTLKTPRERIKEETASEFAEIGSKALEVLNKSTNQKIAPDHIKAELAREFAEIGTKSLKGKTTSILYTTKKD</sequence>
<comment type="caution">
    <text evidence="2">The sequence shown here is derived from an EMBL/GenBank/DDBJ whole genome shotgun (WGS) entry which is preliminary data.</text>
</comment>
<proteinExistence type="predicted"/>
<evidence type="ECO:0000256" key="1">
    <source>
        <dbReference type="SAM" id="MobiDB-lite"/>
    </source>
</evidence>
<accession>A0A9X3RCC6</accession>
<evidence type="ECO:0000313" key="3">
    <source>
        <dbReference type="Proteomes" id="UP001152173"/>
    </source>
</evidence>
<dbReference type="Proteomes" id="UP001152173">
    <property type="component" value="Unassembled WGS sequence"/>
</dbReference>